<comment type="caution">
    <text evidence="2">The sequence shown here is derived from an EMBL/GenBank/DDBJ whole genome shotgun (WGS) entry which is preliminary data.</text>
</comment>
<evidence type="ECO:0000313" key="3">
    <source>
        <dbReference type="Proteomes" id="UP000318995"/>
    </source>
</evidence>
<feature type="region of interest" description="Disordered" evidence="1">
    <location>
        <begin position="40"/>
        <end position="67"/>
    </location>
</feature>
<reference evidence="2 3" key="1">
    <citation type="submission" date="2019-02" db="EMBL/GenBank/DDBJ databases">
        <title>Deep-cultivation of Planctomycetes and their phenomic and genomic characterization uncovers novel biology.</title>
        <authorList>
            <person name="Wiegand S."/>
            <person name="Jogler M."/>
            <person name="Boedeker C."/>
            <person name="Pinto D."/>
            <person name="Vollmers J."/>
            <person name="Rivas-Marin E."/>
            <person name="Kohn T."/>
            <person name="Peeters S.H."/>
            <person name="Heuer A."/>
            <person name="Rast P."/>
            <person name="Oberbeckmann S."/>
            <person name="Bunk B."/>
            <person name="Jeske O."/>
            <person name="Meyerdierks A."/>
            <person name="Storesund J.E."/>
            <person name="Kallscheuer N."/>
            <person name="Luecker S."/>
            <person name="Lage O.M."/>
            <person name="Pohl T."/>
            <person name="Merkel B.J."/>
            <person name="Hornburger P."/>
            <person name="Mueller R.-W."/>
            <person name="Bruemmer F."/>
            <person name="Labrenz M."/>
            <person name="Spormann A.M."/>
            <person name="Op Den Camp H."/>
            <person name="Overmann J."/>
            <person name="Amann R."/>
            <person name="Jetten M.S.M."/>
            <person name="Mascher T."/>
            <person name="Medema M.H."/>
            <person name="Devos D.P."/>
            <person name="Kaster A.-K."/>
            <person name="Ovreas L."/>
            <person name="Rohde M."/>
            <person name="Galperin M.Y."/>
            <person name="Jogler C."/>
        </authorList>
    </citation>
    <scope>NUCLEOTIDE SEQUENCE [LARGE SCALE GENOMIC DNA]</scope>
    <source>
        <strain evidence="2 3">Pla111</strain>
    </source>
</reference>
<name>A0A5C5W8X0_9BACT</name>
<gene>
    <name evidence="2" type="ORF">Pla111_18140</name>
</gene>
<sequence>MLDPKHPLAELLRRDNRYEFEAYVFVFDALRYGQEQMGLGQPNAADYEEDDDQDDAESGEADDEAERHVSGQELCWAIRQYALNQYGLLAKNVLAHWGVTNTGDFGEIVFNLIDIGQMRKTEEDRREDFDNVFDFVEAFNEQCVFTLGEDELEEDDDE</sequence>
<evidence type="ECO:0000256" key="1">
    <source>
        <dbReference type="SAM" id="MobiDB-lite"/>
    </source>
</evidence>
<proteinExistence type="predicted"/>
<accession>A0A5C5W8X0</accession>
<evidence type="ECO:0000313" key="2">
    <source>
        <dbReference type="EMBL" id="TWT46713.1"/>
    </source>
</evidence>
<dbReference type="AlphaFoldDB" id="A0A5C5W8X0"/>
<keyword evidence="3" id="KW-1185">Reference proteome</keyword>
<dbReference type="EMBL" id="SJPH01000003">
    <property type="protein sequence ID" value="TWT46713.1"/>
    <property type="molecule type" value="Genomic_DNA"/>
</dbReference>
<protein>
    <submittedName>
        <fullName evidence="2">Uncharacterized protein</fullName>
    </submittedName>
</protein>
<organism evidence="2 3">
    <name type="scientific">Botrimarina hoheduenensis</name>
    <dbReference type="NCBI Taxonomy" id="2528000"/>
    <lineage>
        <taxon>Bacteria</taxon>
        <taxon>Pseudomonadati</taxon>
        <taxon>Planctomycetota</taxon>
        <taxon>Planctomycetia</taxon>
        <taxon>Pirellulales</taxon>
        <taxon>Lacipirellulaceae</taxon>
        <taxon>Botrimarina</taxon>
    </lineage>
</organism>
<dbReference type="OrthoDB" id="282243at2"/>
<dbReference type="Proteomes" id="UP000318995">
    <property type="component" value="Unassembled WGS sequence"/>
</dbReference>
<dbReference type="InterPro" id="IPR026406">
    <property type="entry name" value="Ver/Plancto_CHP"/>
</dbReference>
<dbReference type="NCBIfam" id="TIGR04138">
    <property type="entry name" value="Plancto_Ver_chp"/>
    <property type="match status" value="1"/>
</dbReference>
<feature type="compositionally biased region" description="Acidic residues" evidence="1">
    <location>
        <begin position="46"/>
        <end position="64"/>
    </location>
</feature>
<dbReference type="RefSeq" id="WP_146573440.1">
    <property type="nucleotide sequence ID" value="NZ_SJPH01000003.1"/>
</dbReference>